<gene>
    <name evidence="1" type="ORF">A2290_04445</name>
</gene>
<evidence type="ECO:0000313" key="2">
    <source>
        <dbReference type="Proteomes" id="UP000177905"/>
    </source>
</evidence>
<comment type="caution">
    <text evidence="1">The sequence shown here is derived from an EMBL/GenBank/DDBJ whole genome shotgun (WGS) entry which is preliminary data.</text>
</comment>
<name>A0A1F4S7B2_UNCSA</name>
<dbReference type="Proteomes" id="UP000177905">
    <property type="component" value="Unassembled WGS sequence"/>
</dbReference>
<evidence type="ECO:0000313" key="1">
    <source>
        <dbReference type="EMBL" id="OGC16328.1"/>
    </source>
</evidence>
<organism evidence="1 2">
    <name type="scientific">candidate division WOR-1 bacterium RIFOXYB2_FULL_36_35</name>
    <dbReference type="NCBI Taxonomy" id="1802578"/>
    <lineage>
        <taxon>Bacteria</taxon>
        <taxon>Bacillati</taxon>
        <taxon>Saganbacteria</taxon>
    </lineage>
</organism>
<protein>
    <submittedName>
        <fullName evidence="1">Uncharacterized protein</fullName>
    </submittedName>
</protein>
<reference evidence="1 2" key="1">
    <citation type="journal article" date="2016" name="Nat. Commun.">
        <title>Thousands of microbial genomes shed light on interconnected biogeochemical processes in an aquifer system.</title>
        <authorList>
            <person name="Anantharaman K."/>
            <person name="Brown C.T."/>
            <person name="Hug L.A."/>
            <person name="Sharon I."/>
            <person name="Castelle C.J."/>
            <person name="Probst A.J."/>
            <person name="Thomas B.C."/>
            <person name="Singh A."/>
            <person name="Wilkins M.J."/>
            <person name="Karaoz U."/>
            <person name="Brodie E.L."/>
            <person name="Williams K.H."/>
            <person name="Hubbard S.S."/>
            <person name="Banfield J.F."/>
        </authorList>
    </citation>
    <scope>NUCLEOTIDE SEQUENCE [LARGE SCALE GENOMIC DNA]</scope>
</reference>
<proteinExistence type="predicted"/>
<accession>A0A1F4S7B2</accession>
<dbReference type="AlphaFoldDB" id="A0A1F4S7B2"/>
<dbReference type="EMBL" id="MEUA01000010">
    <property type="protein sequence ID" value="OGC16328.1"/>
    <property type="molecule type" value="Genomic_DNA"/>
</dbReference>
<sequence>MKVLRGSGWDTSRTINFILGRTTYIETFLGSFKSGRVKVHISPSLSRHAVDVKVKKENEVVGRVKRDEVAFLSIGTIQIFLTQYNEITIGKKIPSNEHGAADIMIEDSFLPKQFFSIYFDRDNQCFALKVFSNHSRLTIYDNYKGRQEQVLLDCDTEPFLLSPYNIIEFELSGINSFGEQERATISFRHVIRNGTPQTKKEPELMLPPPFFNITQTEPRTNGIPPTSLTEDSPCKSIVLRQPMPIITNGHFLKRWQIKNLMDIDTPQAWEILLTKTKRRFLLSLLKTKNRDKLLRISDLAKTGNLAASNFLCSYLPQMGKKDFTQLASSHGDLKHITSSLNLSQLYSLVKTESSVKAGKSLWGLKDEVFRKILQQAEGLDNEAIQLLFQFLISEKDMFYVMHLNDIALLERSLPLVGRDNIEKLLSMLIDFVKKSSGSTRKKMFLPIKTILEFLIRKAKTSATKNLYIFIITDFLFYKFPSEYIGYMEAYKIFELCLYDCLRWEDLYALLNSDKFPKTSEGKEAYKKVLLIVLDAAEKGNAKAKKCLKDHLLRIDTYWLKYLKVFGTSDGWGIFTQHWPRIRKINED</sequence>